<feature type="domain" description="Glycosyltransferase 2-like" evidence="4">
    <location>
        <begin position="13"/>
        <end position="180"/>
    </location>
</feature>
<dbReference type="Proteomes" id="UP000199062">
    <property type="component" value="Unassembled WGS sequence"/>
</dbReference>
<keyword evidence="2 5" id="KW-0808">Transferase</keyword>
<sequence length="332" mass="36481">MSQSQNGSSITYSVVVPVYKEEDTISQCLDSVLQTGLAHPQLEILVVDGMSEDRTPEIVTEYAAEHESIQLLENPDRTTPSGLNLGFRESSNDVIVMLSGHSRINSEFFHHLDETFTDIAPDAGVVGGRMAPVGDTYTERAIAASLSTPIGSSSQRFEPVEGYVETVNFGAYRRRVVEDVGLLDEELPRAQDYEYNRRVRDAGYKIYQNPSIKAYYSPRSSYMALSRQYYGNGIWKANVHRTFGDYPLPPELLLLGLVLAGGIGLSMTAVLIPVFAVGVFAYLLLLWCTGVKTLQQRNDTMTLLPGVVAALIVIHASFGTGFLLGTVRGVMQ</sequence>
<evidence type="ECO:0000256" key="3">
    <source>
        <dbReference type="SAM" id="Phobius"/>
    </source>
</evidence>
<dbReference type="Gene3D" id="3.90.550.10">
    <property type="entry name" value="Spore Coat Polysaccharide Biosynthesis Protein SpsA, Chain A"/>
    <property type="match status" value="1"/>
</dbReference>
<dbReference type="STRING" id="767519.SAMN05216559_0751"/>
<evidence type="ECO:0000259" key="4">
    <source>
        <dbReference type="Pfam" id="PF00535"/>
    </source>
</evidence>
<name>A0A1I6KFW3_9EURY</name>
<organism evidence="5 6">
    <name type="scientific">Halomicrobium zhouii</name>
    <dbReference type="NCBI Taxonomy" id="767519"/>
    <lineage>
        <taxon>Archaea</taxon>
        <taxon>Methanobacteriati</taxon>
        <taxon>Methanobacteriota</taxon>
        <taxon>Stenosarchaea group</taxon>
        <taxon>Halobacteria</taxon>
        <taxon>Halobacteriales</taxon>
        <taxon>Haloarculaceae</taxon>
        <taxon>Halomicrobium</taxon>
    </lineage>
</organism>
<dbReference type="EMBL" id="FOZK01000001">
    <property type="protein sequence ID" value="SFR90131.1"/>
    <property type="molecule type" value="Genomic_DNA"/>
</dbReference>
<dbReference type="CDD" id="cd02525">
    <property type="entry name" value="Succinoglycan_BP_ExoA"/>
    <property type="match status" value="1"/>
</dbReference>
<dbReference type="InterPro" id="IPR029044">
    <property type="entry name" value="Nucleotide-diphossugar_trans"/>
</dbReference>
<proteinExistence type="predicted"/>
<keyword evidence="1" id="KW-0328">Glycosyltransferase</keyword>
<feature type="transmembrane region" description="Helical" evidence="3">
    <location>
        <begin position="303"/>
        <end position="327"/>
    </location>
</feature>
<dbReference type="PANTHER" id="PTHR43630:SF1">
    <property type="entry name" value="POLY-BETA-1,6-N-ACETYL-D-GLUCOSAMINE SYNTHASE"/>
    <property type="match status" value="1"/>
</dbReference>
<keyword evidence="3" id="KW-0472">Membrane</keyword>
<dbReference type="AlphaFoldDB" id="A0A1I6KFW3"/>
<keyword evidence="6" id="KW-1185">Reference proteome</keyword>
<keyword evidence="3" id="KW-1133">Transmembrane helix</keyword>
<dbReference type="SUPFAM" id="SSF53448">
    <property type="entry name" value="Nucleotide-diphospho-sugar transferases"/>
    <property type="match status" value="1"/>
</dbReference>
<protein>
    <submittedName>
        <fullName evidence="5">Glycosyltransferase, catalytic subunit of cellulose synthase and poly-beta-1,6-N-acetylglucosamine synthase</fullName>
    </submittedName>
</protein>
<dbReference type="GO" id="GO:0016757">
    <property type="term" value="F:glycosyltransferase activity"/>
    <property type="evidence" value="ECO:0007669"/>
    <property type="project" value="UniProtKB-KW"/>
</dbReference>
<dbReference type="Pfam" id="PF00535">
    <property type="entry name" value="Glycos_transf_2"/>
    <property type="match status" value="1"/>
</dbReference>
<dbReference type="PANTHER" id="PTHR43630">
    <property type="entry name" value="POLY-BETA-1,6-N-ACETYL-D-GLUCOSAMINE SYNTHASE"/>
    <property type="match status" value="1"/>
</dbReference>
<evidence type="ECO:0000313" key="6">
    <source>
        <dbReference type="Proteomes" id="UP000199062"/>
    </source>
</evidence>
<dbReference type="RefSeq" id="WP_089814002.1">
    <property type="nucleotide sequence ID" value="NZ_FOZK01000001.1"/>
</dbReference>
<evidence type="ECO:0000256" key="1">
    <source>
        <dbReference type="ARBA" id="ARBA00022676"/>
    </source>
</evidence>
<evidence type="ECO:0000313" key="5">
    <source>
        <dbReference type="EMBL" id="SFR90131.1"/>
    </source>
</evidence>
<accession>A0A1I6KFW3</accession>
<evidence type="ECO:0000256" key="2">
    <source>
        <dbReference type="ARBA" id="ARBA00022679"/>
    </source>
</evidence>
<keyword evidence="3" id="KW-0812">Transmembrane</keyword>
<dbReference type="OrthoDB" id="46222at2157"/>
<reference evidence="5 6" key="1">
    <citation type="submission" date="2016-10" db="EMBL/GenBank/DDBJ databases">
        <authorList>
            <person name="de Groot N.N."/>
        </authorList>
    </citation>
    <scope>NUCLEOTIDE SEQUENCE [LARGE SCALE GENOMIC DNA]</scope>
    <source>
        <strain evidence="5 6">CGMCC 1.10457</strain>
    </source>
</reference>
<dbReference type="InterPro" id="IPR001173">
    <property type="entry name" value="Glyco_trans_2-like"/>
</dbReference>
<feature type="transmembrane region" description="Helical" evidence="3">
    <location>
        <begin position="252"/>
        <end position="283"/>
    </location>
</feature>
<gene>
    <name evidence="5" type="ORF">SAMN05216559_0751</name>
</gene>